<organism evidence="2 3">
    <name type="scientific">Dioscorea cayennensis subsp. rotundata</name>
    <name type="common">White Guinea yam</name>
    <name type="synonym">Dioscorea rotundata</name>
    <dbReference type="NCBI Taxonomy" id="55577"/>
    <lineage>
        <taxon>Eukaryota</taxon>
        <taxon>Viridiplantae</taxon>
        <taxon>Streptophyta</taxon>
        <taxon>Embryophyta</taxon>
        <taxon>Tracheophyta</taxon>
        <taxon>Spermatophyta</taxon>
        <taxon>Magnoliopsida</taxon>
        <taxon>Liliopsida</taxon>
        <taxon>Dioscoreales</taxon>
        <taxon>Dioscoreaceae</taxon>
        <taxon>Dioscorea</taxon>
    </lineage>
</organism>
<dbReference type="RefSeq" id="XP_039137134.1">
    <property type="nucleotide sequence ID" value="XM_039281200.1"/>
</dbReference>
<dbReference type="Pfam" id="PF23247">
    <property type="entry name" value="LRR_RPS2"/>
    <property type="match status" value="1"/>
</dbReference>
<evidence type="ECO:0000313" key="2">
    <source>
        <dbReference type="Proteomes" id="UP001515500"/>
    </source>
</evidence>
<dbReference type="InterPro" id="IPR032675">
    <property type="entry name" value="LRR_dom_sf"/>
</dbReference>
<dbReference type="SUPFAM" id="SSF52058">
    <property type="entry name" value="L domain-like"/>
    <property type="match status" value="1"/>
</dbReference>
<keyword evidence="2" id="KW-1185">Reference proteome</keyword>
<dbReference type="InterPro" id="IPR057135">
    <property type="entry name" value="At4g27190-like_LRR"/>
</dbReference>
<dbReference type="PANTHER" id="PTHR47186:SF52">
    <property type="entry name" value="BNAC05G11800D PROTEIN"/>
    <property type="match status" value="1"/>
</dbReference>
<proteinExistence type="predicted"/>
<dbReference type="GeneID" id="120274671"/>
<dbReference type="InterPro" id="IPR001611">
    <property type="entry name" value="Leu-rich_rpt"/>
</dbReference>
<gene>
    <name evidence="3" type="primary">LOC120274671</name>
</gene>
<protein>
    <submittedName>
        <fullName evidence="3">Disease resistance protein RPS2-like</fullName>
    </submittedName>
</protein>
<dbReference type="AlphaFoldDB" id="A0AB40CB59"/>
<reference evidence="3" key="1">
    <citation type="submission" date="2025-08" db="UniProtKB">
        <authorList>
            <consortium name="RefSeq"/>
        </authorList>
    </citation>
    <scope>IDENTIFICATION</scope>
</reference>
<sequence length="337" mass="38478">MQHNLNLKNIPDGFFLRMSNLRYLNLSETKLRKLPRDVKCLVNLQYPNISRTEISVLPSEMINLQDLQFLICQHLWWDHITPDGLVSKLLNLQVLDIYPNGEIKLKELNTMKENIKALGLCVTSLNVLQQLSELPTWHICLERLYDLVSLSYDVLSCKSNGFLQELIICSCSQLDEIVMNGIGTDLRHLDLGHLQNLKNIVWKDVAPQRFFCNLQLLTINECRKLSSLSWVMHLPSLTELSVQVCEGIKELFTGGGWRNSAVSEAPSFPRLRSLTLEHSPNLVSMSNQALDFPLLCSFPIFNCPNLKRLAFKPDIVNKEFVQIHCVKRVVGEIGVGR</sequence>
<feature type="domain" description="Disease resistance protein At4g27190-like leucine-rich repeats" evidence="1">
    <location>
        <begin position="187"/>
        <end position="323"/>
    </location>
</feature>
<name>A0AB40CB59_DIOCR</name>
<dbReference type="PANTHER" id="PTHR47186">
    <property type="entry name" value="LEUCINE-RICH REPEAT-CONTAINING PROTEIN 57"/>
    <property type="match status" value="1"/>
</dbReference>
<evidence type="ECO:0000313" key="3">
    <source>
        <dbReference type="RefSeq" id="XP_039137134.1"/>
    </source>
</evidence>
<dbReference type="Pfam" id="PF13855">
    <property type="entry name" value="LRR_8"/>
    <property type="match status" value="1"/>
</dbReference>
<accession>A0AB40CB59</accession>
<dbReference type="Proteomes" id="UP001515500">
    <property type="component" value="Chromosome 13"/>
</dbReference>
<dbReference type="Gene3D" id="3.80.10.10">
    <property type="entry name" value="Ribonuclease Inhibitor"/>
    <property type="match status" value="2"/>
</dbReference>
<evidence type="ECO:0000259" key="1">
    <source>
        <dbReference type="Pfam" id="PF23247"/>
    </source>
</evidence>